<comment type="caution">
    <text evidence="2">The sequence shown here is derived from an EMBL/GenBank/DDBJ whole genome shotgun (WGS) entry which is preliminary data.</text>
</comment>
<accession>A0ABW0TF57</accession>
<name>A0ABW0TF57_9BACL</name>
<keyword evidence="1" id="KW-0175">Coiled coil</keyword>
<dbReference type="Proteomes" id="UP001596109">
    <property type="component" value="Unassembled WGS sequence"/>
</dbReference>
<dbReference type="EMBL" id="JBHSNO010000001">
    <property type="protein sequence ID" value="MFC5587565.1"/>
    <property type="molecule type" value="Genomic_DNA"/>
</dbReference>
<evidence type="ECO:0000256" key="1">
    <source>
        <dbReference type="SAM" id="Coils"/>
    </source>
</evidence>
<keyword evidence="3" id="KW-1185">Reference proteome</keyword>
<evidence type="ECO:0008006" key="4">
    <source>
        <dbReference type="Google" id="ProtNLM"/>
    </source>
</evidence>
<organism evidence="2 3">
    <name type="scientific">Sporosarcina soli</name>
    <dbReference type="NCBI Taxonomy" id="334736"/>
    <lineage>
        <taxon>Bacteria</taxon>
        <taxon>Bacillati</taxon>
        <taxon>Bacillota</taxon>
        <taxon>Bacilli</taxon>
        <taxon>Bacillales</taxon>
        <taxon>Caryophanaceae</taxon>
        <taxon>Sporosarcina</taxon>
    </lineage>
</organism>
<reference evidence="3" key="1">
    <citation type="journal article" date="2019" name="Int. J. Syst. Evol. Microbiol.">
        <title>The Global Catalogue of Microorganisms (GCM) 10K type strain sequencing project: providing services to taxonomists for standard genome sequencing and annotation.</title>
        <authorList>
            <consortium name="The Broad Institute Genomics Platform"/>
            <consortium name="The Broad Institute Genome Sequencing Center for Infectious Disease"/>
            <person name="Wu L."/>
            <person name="Ma J."/>
        </authorList>
    </citation>
    <scope>NUCLEOTIDE SEQUENCE [LARGE SCALE GENOMIC DNA]</scope>
    <source>
        <strain evidence="3">CGMCC 4.1434</strain>
    </source>
</reference>
<sequence>MNQNKEMNVAIEILEHQRKRLAKELDDNSQRFGFLTAELKVLNKSNEQTVNEIEQIDKAIEKLQ</sequence>
<gene>
    <name evidence="2" type="ORF">ACFPRA_01410</name>
</gene>
<dbReference type="RefSeq" id="WP_381429689.1">
    <property type="nucleotide sequence ID" value="NZ_JBHSNO010000001.1"/>
</dbReference>
<feature type="coiled-coil region" evidence="1">
    <location>
        <begin position="4"/>
        <end position="59"/>
    </location>
</feature>
<evidence type="ECO:0000313" key="3">
    <source>
        <dbReference type="Proteomes" id="UP001596109"/>
    </source>
</evidence>
<proteinExistence type="predicted"/>
<protein>
    <recommendedName>
        <fullName evidence="4">Phage protein</fullName>
    </recommendedName>
</protein>
<evidence type="ECO:0000313" key="2">
    <source>
        <dbReference type="EMBL" id="MFC5587565.1"/>
    </source>
</evidence>